<sequence length="328" mass="35042">MKFRRIGQTEIDCSIIGLGTGRLASVSGGVSRTAAVNLFGVAEDLGINLIDTADSYAQGECEKIIGQALQGKRSQFIITTKAGYSFSSVAGGLRLLKPLAKKVLKMFKGGRSLAGSVRTNVSRQDFTAAYIQRAVDSSLQRLQTDYIDIFLLHTPPLQVMSDAQLFDLLRQLKQQGKIRHFGVSSNDPVVLGKAASLAGLSVVQTPVNPLQMGSEGALKKLAASKVGIVANQVFLSGKLVGSQAPNEDEARQVSASKDRLEILAKQKGISLNHLLIQYALMQPGLVSVLSGTTKQEHLKQNVADALSEVSYSAEELNLIQASAPLPQI</sequence>
<dbReference type="Proteomes" id="UP000003688">
    <property type="component" value="Unassembled WGS sequence"/>
</dbReference>
<dbReference type="RefSeq" id="WP_007418711.1">
    <property type="nucleotide sequence ID" value="NZ_ABOX02000077.1"/>
</dbReference>
<dbReference type="Pfam" id="PF00248">
    <property type="entry name" value="Aldo_ket_red"/>
    <property type="match status" value="1"/>
</dbReference>
<comment type="caution">
    <text evidence="2">The sequence shown here is derived from an EMBL/GenBank/DDBJ whole genome shotgun (WGS) entry which is preliminary data.</text>
</comment>
<evidence type="ECO:0000313" key="3">
    <source>
        <dbReference type="Proteomes" id="UP000003688"/>
    </source>
</evidence>
<organism evidence="2 3">
    <name type="scientific">Pedosphaera parvula (strain Ellin514)</name>
    <dbReference type="NCBI Taxonomy" id="320771"/>
    <lineage>
        <taxon>Bacteria</taxon>
        <taxon>Pseudomonadati</taxon>
        <taxon>Verrucomicrobiota</taxon>
        <taxon>Pedosphaerae</taxon>
        <taxon>Pedosphaerales</taxon>
        <taxon>Pedosphaeraceae</taxon>
        <taxon>Pedosphaera</taxon>
    </lineage>
</organism>
<name>B9XSC8_PEDPL</name>
<dbReference type="InterPro" id="IPR020471">
    <property type="entry name" value="AKR"/>
</dbReference>
<protein>
    <submittedName>
        <fullName evidence="2">Aldo/keto reductase</fullName>
    </submittedName>
</protein>
<gene>
    <name evidence="2" type="ORF">Cflav_PD0414</name>
</gene>
<dbReference type="SUPFAM" id="SSF51430">
    <property type="entry name" value="NAD(P)-linked oxidoreductase"/>
    <property type="match status" value="1"/>
</dbReference>
<dbReference type="Gene3D" id="3.20.20.100">
    <property type="entry name" value="NADP-dependent oxidoreductase domain"/>
    <property type="match status" value="1"/>
</dbReference>
<feature type="domain" description="NADP-dependent oxidoreductase" evidence="1">
    <location>
        <begin position="16"/>
        <end position="321"/>
    </location>
</feature>
<dbReference type="InterPro" id="IPR023210">
    <property type="entry name" value="NADP_OxRdtase_dom"/>
</dbReference>
<dbReference type="PANTHER" id="PTHR43312:SF1">
    <property type="entry name" value="NADP-DEPENDENT OXIDOREDUCTASE DOMAIN-CONTAINING PROTEIN"/>
    <property type="match status" value="1"/>
</dbReference>
<dbReference type="OrthoDB" id="9773828at2"/>
<dbReference type="STRING" id="320771.Cflav_PD0414"/>
<dbReference type="InterPro" id="IPR036812">
    <property type="entry name" value="NAD(P)_OxRdtase_dom_sf"/>
</dbReference>
<reference evidence="2 3" key="1">
    <citation type="journal article" date="2011" name="J. Bacteriol.">
        <title>Genome sequence of 'Pedosphaera parvula' Ellin514, an aerobic Verrucomicrobial isolate from pasture soil.</title>
        <authorList>
            <person name="Kant R."/>
            <person name="van Passel M.W."/>
            <person name="Sangwan P."/>
            <person name="Palva A."/>
            <person name="Lucas S."/>
            <person name="Copeland A."/>
            <person name="Lapidus A."/>
            <person name="Glavina Del Rio T."/>
            <person name="Dalin E."/>
            <person name="Tice H."/>
            <person name="Bruce D."/>
            <person name="Goodwin L."/>
            <person name="Pitluck S."/>
            <person name="Chertkov O."/>
            <person name="Larimer F.W."/>
            <person name="Land M.L."/>
            <person name="Hauser L."/>
            <person name="Brettin T.S."/>
            <person name="Detter J.C."/>
            <person name="Han S."/>
            <person name="de Vos W.M."/>
            <person name="Janssen P.H."/>
            <person name="Smidt H."/>
        </authorList>
    </citation>
    <scope>NUCLEOTIDE SEQUENCE [LARGE SCALE GENOMIC DNA]</scope>
    <source>
        <strain evidence="2 3">Ellin514</strain>
    </source>
</reference>
<evidence type="ECO:0000259" key="1">
    <source>
        <dbReference type="Pfam" id="PF00248"/>
    </source>
</evidence>
<dbReference type="InterPro" id="IPR053135">
    <property type="entry name" value="AKR2_Oxidoreductase"/>
</dbReference>
<keyword evidence="3" id="KW-1185">Reference proteome</keyword>
<dbReference type="EMBL" id="ABOX02000077">
    <property type="protein sequence ID" value="EEF57261.1"/>
    <property type="molecule type" value="Genomic_DNA"/>
</dbReference>
<dbReference type="PANTHER" id="PTHR43312">
    <property type="entry name" value="D-THREO-ALDOSE 1-DEHYDROGENASE"/>
    <property type="match status" value="1"/>
</dbReference>
<dbReference type="PRINTS" id="PR00069">
    <property type="entry name" value="ALDKETRDTASE"/>
</dbReference>
<dbReference type="AlphaFoldDB" id="B9XSC8"/>
<accession>B9XSC8</accession>
<dbReference type="CDD" id="cd19099">
    <property type="entry name" value="AKR_unchar"/>
    <property type="match status" value="1"/>
</dbReference>
<dbReference type="GO" id="GO:0016491">
    <property type="term" value="F:oxidoreductase activity"/>
    <property type="evidence" value="ECO:0007669"/>
    <property type="project" value="InterPro"/>
</dbReference>
<proteinExistence type="predicted"/>
<evidence type="ECO:0000313" key="2">
    <source>
        <dbReference type="EMBL" id="EEF57261.1"/>
    </source>
</evidence>